<reference evidence="3" key="1">
    <citation type="submission" date="2016-06" db="EMBL/GenBank/DDBJ databases">
        <title>Draft genome sequence of Desulfoplanes formicivorans strain Pf12B.</title>
        <authorList>
            <person name="Watanabe M."/>
            <person name="Kojima H."/>
            <person name="Fukui M."/>
        </authorList>
    </citation>
    <scope>NUCLEOTIDE SEQUENCE [LARGE SCALE GENOMIC DNA]</scope>
    <source>
        <strain evidence="3">Pf12B</strain>
    </source>
</reference>
<dbReference type="SMART" id="SM00065">
    <property type="entry name" value="GAF"/>
    <property type="match status" value="1"/>
</dbReference>
<proteinExistence type="predicted"/>
<evidence type="ECO:0000259" key="1">
    <source>
        <dbReference type="SMART" id="SM00065"/>
    </source>
</evidence>
<dbReference type="AlphaFoldDB" id="A0A194AJS9"/>
<protein>
    <submittedName>
        <fullName evidence="2">Cyclic diguanylate phosphodiesterase</fullName>
    </submittedName>
</protein>
<name>A0A194AJS9_9BACT</name>
<dbReference type="SUPFAM" id="SSF55781">
    <property type="entry name" value="GAF domain-like"/>
    <property type="match status" value="1"/>
</dbReference>
<comment type="caution">
    <text evidence="2">The sequence shown here is derived from an EMBL/GenBank/DDBJ whole genome shotgun (WGS) entry which is preliminary data.</text>
</comment>
<dbReference type="OrthoDB" id="9765588at2"/>
<evidence type="ECO:0000313" key="3">
    <source>
        <dbReference type="Proteomes" id="UP000095200"/>
    </source>
</evidence>
<sequence length="188" mass="20997">MSEKDKTYFGTFYKVARVINSSLDPDEVLEHIVKETTLAMEAKGCTIRLLGNKGDVLLPKACFGLSQCYLRKGPVLVGSSKVDQEVLTGHAVTIEDPGSDPRFQYPGKAREEGLGSILILPLTTGDDRTIGVLRVYDAHKRVFTQEEQDFAMAIAHLSALAIQNARMHEQLRKHVELVKAYQYQVFED</sequence>
<feature type="domain" description="GAF" evidence="1">
    <location>
        <begin position="24"/>
        <end position="172"/>
    </location>
</feature>
<keyword evidence="3" id="KW-1185">Reference proteome</keyword>
<dbReference type="Proteomes" id="UP000095200">
    <property type="component" value="Unassembled WGS sequence"/>
</dbReference>
<dbReference type="EMBL" id="BDFE01000017">
    <property type="protein sequence ID" value="GAU09311.1"/>
    <property type="molecule type" value="Genomic_DNA"/>
</dbReference>
<gene>
    <name evidence="2" type="ORF">DPF_2034</name>
</gene>
<dbReference type="STRING" id="1592317.DPF_2034"/>
<organism evidence="2 3">
    <name type="scientific">Desulfoplanes formicivorans</name>
    <dbReference type="NCBI Taxonomy" id="1592317"/>
    <lineage>
        <taxon>Bacteria</taxon>
        <taxon>Pseudomonadati</taxon>
        <taxon>Thermodesulfobacteriota</taxon>
        <taxon>Desulfovibrionia</taxon>
        <taxon>Desulfovibrionales</taxon>
        <taxon>Desulfoplanaceae</taxon>
        <taxon>Desulfoplanes</taxon>
    </lineage>
</organism>
<dbReference type="InterPro" id="IPR029016">
    <property type="entry name" value="GAF-like_dom_sf"/>
</dbReference>
<dbReference type="RefSeq" id="WP_069859562.1">
    <property type="nucleotide sequence ID" value="NZ_BDFE01000017.1"/>
</dbReference>
<dbReference type="InterPro" id="IPR003018">
    <property type="entry name" value="GAF"/>
</dbReference>
<accession>A0A194AJS9</accession>
<evidence type="ECO:0000313" key="2">
    <source>
        <dbReference type="EMBL" id="GAU09311.1"/>
    </source>
</evidence>
<dbReference type="Pfam" id="PF13185">
    <property type="entry name" value="GAF_2"/>
    <property type="match status" value="1"/>
</dbReference>
<dbReference type="Gene3D" id="3.30.450.40">
    <property type="match status" value="1"/>
</dbReference>